<keyword evidence="12" id="KW-1185">Reference proteome</keyword>
<dbReference type="InterPro" id="IPR023205">
    <property type="entry name" value="DsbA/DsbL"/>
</dbReference>
<evidence type="ECO:0000256" key="3">
    <source>
        <dbReference type="ARBA" id="ARBA00022729"/>
    </source>
</evidence>
<evidence type="ECO:0000256" key="9">
    <source>
        <dbReference type="SAM" id="SignalP"/>
    </source>
</evidence>
<name>A0A1N6QRM9_9GAMM</name>
<feature type="chain" id="PRO_5012613671" description="Thiol:disulfide interchange protein" evidence="9">
    <location>
        <begin position="26"/>
        <end position="217"/>
    </location>
</feature>
<dbReference type="InterPro" id="IPR036249">
    <property type="entry name" value="Thioredoxin-like_sf"/>
</dbReference>
<accession>A0A1N6QRM9</accession>
<gene>
    <name evidence="11" type="ORF">SAMN05421546_0782</name>
</gene>
<evidence type="ECO:0000256" key="7">
    <source>
        <dbReference type="PIRNR" id="PIRNR001488"/>
    </source>
</evidence>
<evidence type="ECO:0000256" key="2">
    <source>
        <dbReference type="ARBA" id="ARBA00005791"/>
    </source>
</evidence>
<dbReference type="PANTHER" id="PTHR35891:SF2">
    <property type="entry name" value="THIOL:DISULFIDE INTERCHANGE PROTEIN DSBA"/>
    <property type="match status" value="1"/>
</dbReference>
<dbReference type="SUPFAM" id="SSF52833">
    <property type="entry name" value="Thioredoxin-like"/>
    <property type="match status" value="1"/>
</dbReference>
<comment type="similarity">
    <text evidence="2">Belongs to the thioredoxin family. DsbA subfamily.</text>
</comment>
<feature type="disulfide bond" description="Redox-active" evidence="8">
    <location>
        <begin position="64"/>
        <end position="67"/>
    </location>
</feature>
<evidence type="ECO:0000256" key="1">
    <source>
        <dbReference type="ARBA" id="ARBA00004418"/>
    </source>
</evidence>
<evidence type="ECO:0000256" key="4">
    <source>
        <dbReference type="ARBA" id="ARBA00022764"/>
    </source>
</evidence>
<evidence type="ECO:0000313" key="12">
    <source>
        <dbReference type="Proteomes" id="UP000241788"/>
    </source>
</evidence>
<protein>
    <recommendedName>
        <fullName evidence="7">Thiol:disulfide interchange protein</fullName>
    </recommendedName>
</protein>
<keyword evidence="3 9" id="KW-0732">Signal</keyword>
<dbReference type="InterPro" id="IPR050824">
    <property type="entry name" value="Thiol_disulfide_DsbA"/>
</dbReference>
<sequence length="217" mass="24078">MNIIRHAAFTLFTSLALLFAATSQAQDRPAALVEGRDYAPISNGIPFANAKGKVEIAEVFGYWCHHCNNFQPLVDKWKLGLPKDVDFVYVPAAFDPEDPFSKAYFAARQLKLPLDKVHHDLFRAIHTDGSLPKNASEDELAQFHTRYGVTAAKFLAAMNSKPVAAQVRWANKFIETSQIEGTPTVIVAGKYRVLGRSHQEVLRIASQLAAQLKSQGR</sequence>
<dbReference type="GO" id="GO:0042597">
    <property type="term" value="C:periplasmic space"/>
    <property type="evidence" value="ECO:0007669"/>
    <property type="project" value="UniProtKB-SubCell"/>
</dbReference>
<keyword evidence="5 7" id="KW-1015">Disulfide bond</keyword>
<feature type="domain" description="Thioredoxin" evidence="10">
    <location>
        <begin position="19"/>
        <end position="210"/>
    </location>
</feature>
<dbReference type="PROSITE" id="PS51352">
    <property type="entry name" value="THIOREDOXIN_2"/>
    <property type="match status" value="1"/>
</dbReference>
<evidence type="ECO:0000259" key="10">
    <source>
        <dbReference type="PROSITE" id="PS51352"/>
    </source>
</evidence>
<feature type="signal peptide" evidence="9">
    <location>
        <begin position="1"/>
        <end position="25"/>
    </location>
</feature>
<dbReference type="RefSeq" id="WP_076585529.1">
    <property type="nucleotide sequence ID" value="NZ_FTLW01000002.1"/>
</dbReference>
<organism evidence="11 12">
    <name type="scientific">Solilutibacter tolerans</name>
    <dbReference type="NCBI Taxonomy" id="1604334"/>
    <lineage>
        <taxon>Bacteria</taxon>
        <taxon>Pseudomonadati</taxon>
        <taxon>Pseudomonadota</taxon>
        <taxon>Gammaproteobacteria</taxon>
        <taxon>Lysobacterales</taxon>
        <taxon>Lysobacteraceae</taxon>
        <taxon>Solilutibacter</taxon>
    </lineage>
</organism>
<evidence type="ECO:0000313" key="11">
    <source>
        <dbReference type="EMBL" id="SIQ19215.1"/>
    </source>
</evidence>
<dbReference type="InterPro" id="IPR013766">
    <property type="entry name" value="Thioredoxin_domain"/>
</dbReference>
<comment type="subcellular location">
    <subcellularLocation>
        <location evidence="1 7">Periplasm</location>
    </subcellularLocation>
</comment>
<dbReference type="GO" id="GO:0016491">
    <property type="term" value="F:oxidoreductase activity"/>
    <property type="evidence" value="ECO:0007669"/>
    <property type="project" value="InterPro"/>
</dbReference>
<keyword evidence="6" id="KW-0676">Redox-active center</keyword>
<evidence type="ECO:0000256" key="6">
    <source>
        <dbReference type="ARBA" id="ARBA00023284"/>
    </source>
</evidence>
<dbReference type="STRING" id="1604334.SAMN05421546_0782"/>
<dbReference type="OrthoDB" id="9784896at2"/>
<dbReference type="AlphaFoldDB" id="A0A1N6QRM9"/>
<evidence type="ECO:0000256" key="5">
    <source>
        <dbReference type="ARBA" id="ARBA00023157"/>
    </source>
</evidence>
<dbReference type="EMBL" id="FTLW01000002">
    <property type="protein sequence ID" value="SIQ19215.1"/>
    <property type="molecule type" value="Genomic_DNA"/>
</dbReference>
<dbReference type="CDD" id="cd03019">
    <property type="entry name" value="DsbA_DsbA"/>
    <property type="match status" value="1"/>
</dbReference>
<dbReference type="Proteomes" id="UP000241788">
    <property type="component" value="Unassembled WGS sequence"/>
</dbReference>
<reference evidence="12" key="1">
    <citation type="submission" date="2017-01" db="EMBL/GenBank/DDBJ databases">
        <authorList>
            <person name="Varghese N."/>
            <person name="Submissions S."/>
        </authorList>
    </citation>
    <scope>NUCLEOTIDE SEQUENCE [LARGE SCALE GENOMIC DNA]</scope>
    <source>
        <strain evidence="12">UM1</strain>
    </source>
</reference>
<dbReference type="Pfam" id="PF01323">
    <property type="entry name" value="DSBA"/>
    <property type="match status" value="1"/>
</dbReference>
<dbReference type="PIRSF" id="PIRSF001488">
    <property type="entry name" value="Tdi_protein"/>
    <property type="match status" value="1"/>
</dbReference>
<proteinExistence type="inferred from homology"/>
<dbReference type="PANTHER" id="PTHR35891">
    <property type="entry name" value="THIOL:DISULFIDE INTERCHANGE PROTEIN DSBA"/>
    <property type="match status" value="1"/>
</dbReference>
<dbReference type="InterPro" id="IPR001853">
    <property type="entry name" value="DSBA-like_thioredoxin_dom"/>
</dbReference>
<evidence type="ECO:0000256" key="8">
    <source>
        <dbReference type="PIRSR" id="PIRSR001488-1"/>
    </source>
</evidence>
<dbReference type="Gene3D" id="3.40.30.10">
    <property type="entry name" value="Glutaredoxin"/>
    <property type="match status" value="1"/>
</dbReference>
<keyword evidence="4 7" id="KW-0574">Periplasm</keyword>